<dbReference type="EMBL" id="QKKF02029064">
    <property type="protein sequence ID" value="RZF35236.1"/>
    <property type="molecule type" value="Genomic_DNA"/>
</dbReference>
<dbReference type="InterPro" id="IPR036869">
    <property type="entry name" value="J_dom_sf"/>
</dbReference>
<feature type="region of interest" description="Disordered" evidence="2">
    <location>
        <begin position="234"/>
        <end position="268"/>
    </location>
</feature>
<dbReference type="FunCoup" id="A0A482WPM8">
    <property type="interactions" value="2287"/>
</dbReference>
<dbReference type="STRING" id="195883.A0A482WPM8"/>
<evidence type="ECO:0000313" key="4">
    <source>
        <dbReference type="EMBL" id="RZF35236.1"/>
    </source>
</evidence>
<dbReference type="GO" id="GO:0031072">
    <property type="term" value="F:heat shock protein binding"/>
    <property type="evidence" value="ECO:0007669"/>
    <property type="project" value="TreeGrafter"/>
</dbReference>
<dbReference type="Gene3D" id="1.10.287.110">
    <property type="entry name" value="DnaJ domain"/>
    <property type="match status" value="1"/>
</dbReference>
<organism evidence="4 5">
    <name type="scientific">Laodelphax striatellus</name>
    <name type="common">Small brown planthopper</name>
    <name type="synonym">Delphax striatella</name>
    <dbReference type="NCBI Taxonomy" id="195883"/>
    <lineage>
        <taxon>Eukaryota</taxon>
        <taxon>Metazoa</taxon>
        <taxon>Ecdysozoa</taxon>
        <taxon>Arthropoda</taxon>
        <taxon>Hexapoda</taxon>
        <taxon>Insecta</taxon>
        <taxon>Pterygota</taxon>
        <taxon>Neoptera</taxon>
        <taxon>Paraneoptera</taxon>
        <taxon>Hemiptera</taxon>
        <taxon>Auchenorrhyncha</taxon>
        <taxon>Fulgoroidea</taxon>
        <taxon>Delphacidae</taxon>
        <taxon>Criomorphinae</taxon>
        <taxon>Laodelphax</taxon>
    </lineage>
</organism>
<proteinExistence type="predicted"/>
<feature type="region of interest" description="Disordered" evidence="2">
    <location>
        <begin position="203"/>
        <end position="222"/>
    </location>
</feature>
<dbReference type="InterPro" id="IPR001623">
    <property type="entry name" value="DnaJ_domain"/>
</dbReference>
<name>A0A482WPM8_LAOST</name>
<dbReference type="PROSITE" id="PS00636">
    <property type="entry name" value="DNAJ_1"/>
    <property type="match status" value="1"/>
</dbReference>
<keyword evidence="1" id="KW-0597">Phosphoprotein</keyword>
<accession>A0A482WPM8</accession>
<dbReference type="InParanoid" id="A0A482WPM8"/>
<dbReference type="Proteomes" id="UP000291343">
    <property type="component" value="Unassembled WGS sequence"/>
</dbReference>
<dbReference type="SMR" id="A0A482WPM8"/>
<dbReference type="SUPFAM" id="SSF46565">
    <property type="entry name" value="Chaperone J-domain"/>
    <property type="match status" value="1"/>
</dbReference>
<dbReference type="Pfam" id="PF23302">
    <property type="entry name" value="HTH_DNAJC9"/>
    <property type="match status" value="1"/>
</dbReference>
<dbReference type="AlphaFoldDB" id="A0A482WPM8"/>
<dbReference type="GO" id="GO:0005737">
    <property type="term" value="C:cytoplasm"/>
    <property type="evidence" value="ECO:0007669"/>
    <property type="project" value="TreeGrafter"/>
</dbReference>
<dbReference type="InterPro" id="IPR052594">
    <property type="entry name" value="J_domain-containing_protein"/>
</dbReference>
<evidence type="ECO:0000313" key="5">
    <source>
        <dbReference type="Proteomes" id="UP000291343"/>
    </source>
</evidence>
<gene>
    <name evidence="4" type="ORF">LSTR_LSTR009360</name>
</gene>
<reference evidence="4 5" key="1">
    <citation type="journal article" date="2017" name="Gigascience">
        <title>Genome sequence of the small brown planthopper, Laodelphax striatellus.</title>
        <authorList>
            <person name="Zhu J."/>
            <person name="Jiang F."/>
            <person name="Wang X."/>
            <person name="Yang P."/>
            <person name="Bao Y."/>
            <person name="Zhao W."/>
            <person name="Wang W."/>
            <person name="Lu H."/>
            <person name="Wang Q."/>
            <person name="Cui N."/>
            <person name="Li J."/>
            <person name="Chen X."/>
            <person name="Luo L."/>
            <person name="Yu J."/>
            <person name="Kang L."/>
            <person name="Cui F."/>
        </authorList>
    </citation>
    <scope>NUCLEOTIDE SEQUENCE [LARGE SCALE GENOMIC DNA]</scope>
    <source>
        <strain evidence="4">Lst14</strain>
    </source>
</reference>
<dbReference type="InterPro" id="IPR056453">
    <property type="entry name" value="HTH_DNAJC9"/>
</dbReference>
<dbReference type="PRINTS" id="PR00625">
    <property type="entry name" value="JDOMAIN"/>
</dbReference>
<dbReference type="CDD" id="cd06257">
    <property type="entry name" value="DnaJ"/>
    <property type="match status" value="1"/>
</dbReference>
<sequence length="268" mass="31689">MSNLTELCEKFFKCRDFYEILQISRTASEKEVRKAYHKLSLQVHPDRVKDDEKLDATERFKVLGKIHSILSDSEKRAVYNSTGKWEEDDDTDDMETKDWGAYWRSLFREITVEEINSYEKKYKGSAEETADLKRAYMSRQGDMDHILEAVPFTHTAEEPRLRQIIDELIANGDLPEFPEWNNESPLKKERRRRRWEREAQEAARLEAQHEKQRKRRSSSAVAELNGSLEVALLERKKQRESQMDNLLESLTAKYCNPKPKKRSSTRKK</sequence>
<dbReference type="PROSITE" id="PS50076">
    <property type="entry name" value="DNAJ_2"/>
    <property type="match status" value="1"/>
</dbReference>
<comment type="caution">
    <text evidence="4">The sequence shown here is derived from an EMBL/GenBank/DDBJ whole genome shotgun (WGS) entry which is preliminary data.</text>
</comment>
<evidence type="ECO:0000256" key="2">
    <source>
        <dbReference type="SAM" id="MobiDB-lite"/>
    </source>
</evidence>
<dbReference type="OrthoDB" id="110024at2759"/>
<keyword evidence="5" id="KW-1185">Reference proteome</keyword>
<protein>
    <recommendedName>
        <fullName evidence="3">J domain-containing protein</fullName>
    </recommendedName>
</protein>
<dbReference type="PANTHER" id="PTHR44144:SF1">
    <property type="entry name" value="DNAJ HOMOLOG SUBFAMILY C MEMBER 9"/>
    <property type="match status" value="1"/>
</dbReference>
<dbReference type="PANTHER" id="PTHR44144">
    <property type="entry name" value="DNAJ HOMOLOG SUBFAMILY C MEMBER 9"/>
    <property type="match status" value="1"/>
</dbReference>
<dbReference type="FunFam" id="1.10.287.110:FF:000035">
    <property type="entry name" value="DnaJ homolog subfamily C member 9"/>
    <property type="match status" value="1"/>
</dbReference>
<evidence type="ECO:0000256" key="1">
    <source>
        <dbReference type="ARBA" id="ARBA00022553"/>
    </source>
</evidence>
<dbReference type="GO" id="GO:0005634">
    <property type="term" value="C:nucleus"/>
    <property type="evidence" value="ECO:0007669"/>
    <property type="project" value="TreeGrafter"/>
</dbReference>
<dbReference type="InterPro" id="IPR018253">
    <property type="entry name" value="DnaJ_domain_CS"/>
</dbReference>
<feature type="compositionally biased region" description="Basic residues" evidence="2">
    <location>
        <begin position="258"/>
        <end position="268"/>
    </location>
</feature>
<feature type="domain" description="J" evidence="3">
    <location>
        <begin position="16"/>
        <end position="83"/>
    </location>
</feature>
<dbReference type="Pfam" id="PF00226">
    <property type="entry name" value="DnaJ"/>
    <property type="match status" value="1"/>
</dbReference>
<evidence type="ECO:0000259" key="3">
    <source>
        <dbReference type="PROSITE" id="PS50076"/>
    </source>
</evidence>
<dbReference type="SMART" id="SM00271">
    <property type="entry name" value="DnaJ"/>
    <property type="match status" value="1"/>
</dbReference>